<dbReference type="GO" id="GO:0043529">
    <property type="term" value="C:GET complex"/>
    <property type="evidence" value="ECO:0007669"/>
    <property type="project" value="TreeGrafter"/>
</dbReference>
<dbReference type="InterPro" id="IPR016300">
    <property type="entry name" value="ATPase_ArsA/GET3"/>
</dbReference>
<name>A0AAE1W3B1_9LAMI</name>
<reference evidence="1" key="2">
    <citation type="journal article" date="2024" name="Plant">
        <title>Genomic evolution and insights into agronomic trait innovations of Sesamum species.</title>
        <authorList>
            <person name="Miao H."/>
            <person name="Wang L."/>
            <person name="Qu L."/>
            <person name="Liu H."/>
            <person name="Sun Y."/>
            <person name="Le M."/>
            <person name="Wang Q."/>
            <person name="Wei S."/>
            <person name="Zheng Y."/>
            <person name="Lin W."/>
            <person name="Duan Y."/>
            <person name="Cao H."/>
            <person name="Xiong S."/>
            <person name="Wang X."/>
            <person name="Wei L."/>
            <person name="Li C."/>
            <person name="Ma Q."/>
            <person name="Ju M."/>
            <person name="Zhao R."/>
            <person name="Li G."/>
            <person name="Mu C."/>
            <person name="Tian Q."/>
            <person name="Mei H."/>
            <person name="Zhang T."/>
            <person name="Gao T."/>
            <person name="Zhang H."/>
        </authorList>
    </citation>
    <scope>NUCLEOTIDE SEQUENCE</scope>
    <source>
        <strain evidence="1">K16</strain>
    </source>
</reference>
<dbReference type="GO" id="GO:0016887">
    <property type="term" value="F:ATP hydrolysis activity"/>
    <property type="evidence" value="ECO:0007669"/>
    <property type="project" value="InterPro"/>
</dbReference>
<comment type="caution">
    <text evidence="1">The sequence shown here is derived from an EMBL/GenBank/DDBJ whole genome shotgun (WGS) entry which is preliminary data.</text>
</comment>
<protein>
    <submittedName>
        <fullName evidence="1">ATPase ARSA1</fullName>
    </submittedName>
</protein>
<dbReference type="AlphaFoldDB" id="A0AAE1W3B1"/>
<organism evidence="1 2">
    <name type="scientific">Sesamum angolense</name>
    <dbReference type="NCBI Taxonomy" id="2727404"/>
    <lineage>
        <taxon>Eukaryota</taxon>
        <taxon>Viridiplantae</taxon>
        <taxon>Streptophyta</taxon>
        <taxon>Embryophyta</taxon>
        <taxon>Tracheophyta</taxon>
        <taxon>Spermatophyta</taxon>
        <taxon>Magnoliopsida</taxon>
        <taxon>eudicotyledons</taxon>
        <taxon>Gunneridae</taxon>
        <taxon>Pentapetalae</taxon>
        <taxon>asterids</taxon>
        <taxon>lamiids</taxon>
        <taxon>Lamiales</taxon>
        <taxon>Pedaliaceae</taxon>
        <taxon>Sesamum</taxon>
    </lineage>
</organism>
<dbReference type="Gene3D" id="3.40.50.300">
    <property type="entry name" value="P-loop containing nucleotide triphosphate hydrolases"/>
    <property type="match status" value="1"/>
</dbReference>
<dbReference type="GO" id="GO:0005524">
    <property type="term" value="F:ATP binding"/>
    <property type="evidence" value="ECO:0007669"/>
    <property type="project" value="InterPro"/>
</dbReference>
<sequence>MEESVLYRATDFHFCLEGYTLTTILPDLLDDRLGKYCKLRQKISAATSAIKSVFGQEETQQKMLLTLEKLRERMIKVRELFVTQLSELVIVNLRKLRLEYNIKNFSGDGQGSNTSVGMIQNDPELSSLTMIQAPLVDVEIRGVPAALQFLGTSSGNETSS</sequence>
<dbReference type="PANTHER" id="PTHR10803:SF0">
    <property type="entry name" value="ATPASE GET3B"/>
    <property type="match status" value="1"/>
</dbReference>
<gene>
    <name evidence="1" type="ORF">Sango_2720100</name>
</gene>
<dbReference type="PANTHER" id="PTHR10803">
    <property type="entry name" value="ARSENICAL PUMP-DRIVING ATPASE ARSENITE-TRANSLOCATING ATPASE"/>
    <property type="match status" value="1"/>
</dbReference>
<proteinExistence type="predicted"/>
<evidence type="ECO:0000313" key="2">
    <source>
        <dbReference type="Proteomes" id="UP001289374"/>
    </source>
</evidence>
<dbReference type="GO" id="GO:0071816">
    <property type="term" value="P:tail-anchored membrane protein insertion into ER membrane"/>
    <property type="evidence" value="ECO:0007669"/>
    <property type="project" value="TreeGrafter"/>
</dbReference>
<reference evidence="1" key="1">
    <citation type="submission" date="2020-06" db="EMBL/GenBank/DDBJ databases">
        <authorList>
            <person name="Li T."/>
            <person name="Hu X."/>
            <person name="Zhang T."/>
            <person name="Song X."/>
            <person name="Zhang H."/>
            <person name="Dai N."/>
            <person name="Sheng W."/>
            <person name="Hou X."/>
            <person name="Wei L."/>
        </authorList>
    </citation>
    <scope>NUCLEOTIDE SEQUENCE</scope>
    <source>
        <strain evidence="1">K16</strain>
        <tissue evidence="1">Leaf</tissue>
    </source>
</reference>
<dbReference type="Proteomes" id="UP001289374">
    <property type="component" value="Unassembled WGS sequence"/>
</dbReference>
<evidence type="ECO:0000313" key="1">
    <source>
        <dbReference type="EMBL" id="KAK4385961.1"/>
    </source>
</evidence>
<dbReference type="InterPro" id="IPR027417">
    <property type="entry name" value="P-loop_NTPase"/>
</dbReference>
<dbReference type="EMBL" id="JACGWL010000016">
    <property type="protein sequence ID" value="KAK4385961.1"/>
    <property type="molecule type" value="Genomic_DNA"/>
</dbReference>
<accession>A0AAE1W3B1</accession>
<keyword evidence="2" id="KW-1185">Reference proteome</keyword>